<evidence type="ECO:0000256" key="1">
    <source>
        <dbReference type="ARBA" id="ARBA00000085"/>
    </source>
</evidence>
<proteinExistence type="predicted"/>
<dbReference type="InterPro" id="IPR050351">
    <property type="entry name" value="BphY/WalK/GraS-like"/>
</dbReference>
<dbReference type="SMART" id="SM00387">
    <property type="entry name" value="HATPase_c"/>
    <property type="match status" value="1"/>
</dbReference>
<dbReference type="EMBL" id="AFGF01000053">
    <property type="protein sequence ID" value="EGO64561.1"/>
    <property type="molecule type" value="Genomic_DNA"/>
</dbReference>
<dbReference type="Pfam" id="PF02518">
    <property type="entry name" value="HATPase_c"/>
    <property type="match status" value="1"/>
</dbReference>
<dbReference type="InterPro" id="IPR036097">
    <property type="entry name" value="HisK_dim/P_sf"/>
</dbReference>
<keyword evidence="7 15" id="KW-0418">Kinase</keyword>
<keyword evidence="4" id="KW-0597">Phosphoprotein</keyword>
<gene>
    <name evidence="15" type="ORF">ALO_07118</name>
</gene>
<keyword evidence="5" id="KW-0808">Transferase</keyword>
<evidence type="ECO:0000256" key="12">
    <source>
        <dbReference type="SAM" id="Phobius"/>
    </source>
</evidence>
<dbReference type="SUPFAM" id="SSF55785">
    <property type="entry name" value="PYP-like sensor domain (PAS domain)"/>
    <property type="match status" value="1"/>
</dbReference>
<dbReference type="SMART" id="SM00388">
    <property type="entry name" value="HisKA"/>
    <property type="match status" value="1"/>
</dbReference>
<keyword evidence="10 12" id="KW-0472">Membrane</keyword>
<sequence>MRMWGLRSRLILSFVLLIILPLTVLGTYLLWYTHQSSVDHLTRHLEAQARIIEYILRPSVHGQEWQTAANARIKKVGEKTDLRITVIAADGAVLADSQADWSRMENHLHRPEIAAALAGSSGSVIRYSTTLRENMLYVTVPLVRDSRVAAVIRVSTTLAPLENDLAKVRSVLLVVSLVICFLAILISVRLSGKYTEPLEQITRVAQKIGEGRLDQRVHIRTGDEVELLAHALNTLASNLDDKVNEIIEEKRKLELILEHMDNAVLVFDKYGRITMANHMAMASFHIEETMLGKHNIQVIGISLLDRAIQETVAAGVSRSMDLKTDVEGQKRVFQVSIVPIASIPANENKSDISGTLAVFHDITTLQEIHERQAEFVANASHELATPLTAIKGFAETLLDGALEDKVLTRKFVSIIHDEAERMHRLVQDLLQLAKLDSREYRQQLHLEPVNLRPMFENVIQELSSRWQGKNLTVTLDPSPEDVFALANPDWVKQVAINLLDNAIKYTPIDGSVWIRYRSDGNQAVIAVRDSGNGIPAKDLPLIFDRFYRVDRARSRAAGGTGLGLAIVKFIVETLGGKIEVQSSAKNGTIFIFTLPLA</sequence>
<dbReference type="STRING" id="1009370.ALO_07118"/>
<dbReference type="PANTHER" id="PTHR42878:SF7">
    <property type="entry name" value="SENSOR HISTIDINE KINASE GLRK"/>
    <property type="match status" value="1"/>
</dbReference>
<evidence type="ECO:0000256" key="4">
    <source>
        <dbReference type="ARBA" id="ARBA00022553"/>
    </source>
</evidence>
<dbReference type="AlphaFoldDB" id="F7NH78"/>
<dbReference type="InterPro" id="IPR005467">
    <property type="entry name" value="His_kinase_dom"/>
</dbReference>
<dbReference type="GO" id="GO:0005524">
    <property type="term" value="F:ATP binding"/>
    <property type="evidence" value="ECO:0007669"/>
    <property type="project" value="UniProtKB-KW"/>
</dbReference>
<evidence type="ECO:0000256" key="3">
    <source>
        <dbReference type="ARBA" id="ARBA00012438"/>
    </source>
</evidence>
<evidence type="ECO:0000256" key="10">
    <source>
        <dbReference type="ARBA" id="ARBA00023136"/>
    </source>
</evidence>
<dbReference type="InterPro" id="IPR003661">
    <property type="entry name" value="HisK_dim/P_dom"/>
</dbReference>
<dbReference type="SUPFAM" id="SSF47384">
    <property type="entry name" value="Homodimeric domain of signal transducing histidine kinase"/>
    <property type="match status" value="1"/>
</dbReference>
<dbReference type="Pfam" id="PF00672">
    <property type="entry name" value="HAMP"/>
    <property type="match status" value="1"/>
</dbReference>
<evidence type="ECO:0000256" key="8">
    <source>
        <dbReference type="ARBA" id="ARBA00022840"/>
    </source>
</evidence>
<name>F7NH78_9FIRM</name>
<organism evidence="15 16">
    <name type="scientific">Acetonema longum DSM 6540</name>
    <dbReference type="NCBI Taxonomy" id="1009370"/>
    <lineage>
        <taxon>Bacteria</taxon>
        <taxon>Bacillati</taxon>
        <taxon>Bacillota</taxon>
        <taxon>Negativicutes</taxon>
        <taxon>Acetonemataceae</taxon>
        <taxon>Acetonema</taxon>
    </lineage>
</organism>
<comment type="caution">
    <text evidence="15">The sequence shown here is derived from an EMBL/GenBank/DDBJ whole genome shotgun (WGS) entry which is preliminary data.</text>
</comment>
<dbReference type="OrthoDB" id="9786919at2"/>
<keyword evidence="12" id="KW-1133">Transmembrane helix</keyword>
<comment type="catalytic activity">
    <reaction evidence="1">
        <text>ATP + protein L-histidine = ADP + protein N-phospho-L-histidine.</text>
        <dbReference type="EC" id="2.7.13.3"/>
    </reaction>
</comment>
<dbReference type="FunFam" id="3.30.565.10:FF:000006">
    <property type="entry name" value="Sensor histidine kinase WalK"/>
    <property type="match status" value="1"/>
</dbReference>
<dbReference type="SUPFAM" id="SSF55874">
    <property type="entry name" value="ATPase domain of HSP90 chaperone/DNA topoisomerase II/histidine kinase"/>
    <property type="match status" value="1"/>
</dbReference>
<dbReference type="CDD" id="cd00075">
    <property type="entry name" value="HATPase"/>
    <property type="match status" value="1"/>
</dbReference>
<feature type="transmembrane region" description="Helical" evidence="12">
    <location>
        <begin position="170"/>
        <end position="188"/>
    </location>
</feature>
<keyword evidence="9" id="KW-0902">Two-component regulatory system</keyword>
<dbReference type="GO" id="GO:0016020">
    <property type="term" value="C:membrane"/>
    <property type="evidence" value="ECO:0007669"/>
    <property type="project" value="UniProtKB-SubCell"/>
</dbReference>
<evidence type="ECO:0000256" key="2">
    <source>
        <dbReference type="ARBA" id="ARBA00004370"/>
    </source>
</evidence>
<dbReference type="CDD" id="cd06225">
    <property type="entry name" value="HAMP"/>
    <property type="match status" value="1"/>
</dbReference>
<dbReference type="PRINTS" id="PR00344">
    <property type="entry name" value="BCTRLSENSOR"/>
</dbReference>
<dbReference type="GO" id="GO:0000155">
    <property type="term" value="F:phosphorelay sensor kinase activity"/>
    <property type="evidence" value="ECO:0007669"/>
    <property type="project" value="InterPro"/>
</dbReference>
<keyword evidence="11" id="KW-0175">Coiled coil</keyword>
<evidence type="ECO:0000313" key="15">
    <source>
        <dbReference type="EMBL" id="EGO64561.1"/>
    </source>
</evidence>
<evidence type="ECO:0000259" key="14">
    <source>
        <dbReference type="PROSITE" id="PS50885"/>
    </source>
</evidence>
<evidence type="ECO:0000259" key="13">
    <source>
        <dbReference type="PROSITE" id="PS50109"/>
    </source>
</evidence>
<feature type="domain" description="Histidine kinase" evidence="13">
    <location>
        <begin position="378"/>
        <end position="597"/>
    </location>
</feature>
<reference evidence="15 16" key="1">
    <citation type="journal article" date="2011" name="EMBO J.">
        <title>Structural diversity of bacterial flagellar motors.</title>
        <authorList>
            <person name="Chen S."/>
            <person name="Beeby M."/>
            <person name="Murphy G.E."/>
            <person name="Leadbetter J.R."/>
            <person name="Hendrixson D.R."/>
            <person name="Briegel A."/>
            <person name="Li Z."/>
            <person name="Shi J."/>
            <person name="Tocheva E.I."/>
            <person name="Muller A."/>
            <person name="Dobro M.J."/>
            <person name="Jensen G.J."/>
        </authorList>
    </citation>
    <scope>NUCLEOTIDE SEQUENCE [LARGE SCALE GENOMIC DNA]</scope>
    <source>
        <strain evidence="15 16">DSM 6540</strain>
    </source>
</reference>
<accession>F7NH78</accession>
<protein>
    <recommendedName>
        <fullName evidence="3">histidine kinase</fullName>
        <ecNumber evidence="3">2.7.13.3</ecNumber>
    </recommendedName>
</protein>
<dbReference type="InterPro" id="IPR035965">
    <property type="entry name" value="PAS-like_dom_sf"/>
</dbReference>
<dbReference type="Proteomes" id="UP000003240">
    <property type="component" value="Unassembled WGS sequence"/>
</dbReference>
<dbReference type="InterPro" id="IPR004358">
    <property type="entry name" value="Sig_transdc_His_kin-like_C"/>
</dbReference>
<dbReference type="SMART" id="SM00304">
    <property type="entry name" value="HAMP"/>
    <property type="match status" value="1"/>
</dbReference>
<dbReference type="RefSeq" id="WP_004094109.1">
    <property type="nucleotide sequence ID" value="NZ_AFGF01000053.1"/>
</dbReference>
<dbReference type="FunFam" id="1.10.287.130:FF:000001">
    <property type="entry name" value="Two-component sensor histidine kinase"/>
    <property type="match status" value="1"/>
</dbReference>
<dbReference type="Gene3D" id="3.30.565.10">
    <property type="entry name" value="Histidine kinase-like ATPase, C-terminal domain"/>
    <property type="match status" value="1"/>
</dbReference>
<dbReference type="PROSITE" id="PS50885">
    <property type="entry name" value="HAMP"/>
    <property type="match status" value="1"/>
</dbReference>
<keyword evidence="8" id="KW-0067">ATP-binding</keyword>
<dbReference type="CDD" id="cd00082">
    <property type="entry name" value="HisKA"/>
    <property type="match status" value="1"/>
</dbReference>
<dbReference type="InterPro" id="IPR036890">
    <property type="entry name" value="HATPase_C_sf"/>
</dbReference>
<keyword evidence="6" id="KW-0547">Nucleotide-binding</keyword>
<dbReference type="SUPFAM" id="SSF158472">
    <property type="entry name" value="HAMP domain-like"/>
    <property type="match status" value="1"/>
</dbReference>
<evidence type="ECO:0000313" key="16">
    <source>
        <dbReference type="Proteomes" id="UP000003240"/>
    </source>
</evidence>
<evidence type="ECO:0000256" key="7">
    <source>
        <dbReference type="ARBA" id="ARBA00022777"/>
    </source>
</evidence>
<dbReference type="EC" id="2.7.13.3" evidence="3"/>
<evidence type="ECO:0000256" key="9">
    <source>
        <dbReference type="ARBA" id="ARBA00023012"/>
    </source>
</evidence>
<dbReference type="GO" id="GO:0030295">
    <property type="term" value="F:protein kinase activator activity"/>
    <property type="evidence" value="ECO:0007669"/>
    <property type="project" value="TreeGrafter"/>
</dbReference>
<dbReference type="GO" id="GO:0000156">
    <property type="term" value="F:phosphorelay response regulator activity"/>
    <property type="evidence" value="ECO:0007669"/>
    <property type="project" value="TreeGrafter"/>
</dbReference>
<feature type="domain" description="HAMP" evidence="14">
    <location>
        <begin position="192"/>
        <end position="244"/>
    </location>
</feature>
<comment type="subcellular location">
    <subcellularLocation>
        <location evidence="2">Membrane</location>
    </subcellularLocation>
</comment>
<keyword evidence="12" id="KW-0812">Transmembrane</keyword>
<keyword evidence="16" id="KW-1185">Reference proteome</keyword>
<dbReference type="Gene3D" id="1.10.287.130">
    <property type="match status" value="1"/>
</dbReference>
<feature type="coiled-coil region" evidence="11">
    <location>
        <begin position="236"/>
        <end position="263"/>
    </location>
</feature>
<dbReference type="InterPro" id="IPR003660">
    <property type="entry name" value="HAMP_dom"/>
</dbReference>
<dbReference type="GO" id="GO:0007234">
    <property type="term" value="P:osmosensory signaling via phosphorelay pathway"/>
    <property type="evidence" value="ECO:0007669"/>
    <property type="project" value="TreeGrafter"/>
</dbReference>
<evidence type="ECO:0000256" key="11">
    <source>
        <dbReference type="SAM" id="Coils"/>
    </source>
</evidence>
<dbReference type="InterPro" id="IPR003594">
    <property type="entry name" value="HATPase_dom"/>
</dbReference>
<evidence type="ECO:0000256" key="6">
    <source>
        <dbReference type="ARBA" id="ARBA00022741"/>
    </source>
</evidence>
<dbReference type="Pfam" id="PF00512">
    <property type="entry name" value="HisKA"/>
    <property type="match status" value="1"/>
</dbReference>
<dbReference type="Pfam" id="PF16736">
    <property type="entry name" value="sCache_like"/>
    <property type="match status" value="1"/>
</dbReference>
<dbReference type="Gene3D" id="3.30.450.20">
    <property type="entry name" value="PAS domain"/>
    <property type="match status" value="2"/>
</dbReference>
<dbReference type="InterPro" id="IPR031967">
    <property type="entry name" value="PhoR_single_Cache-like_dom"/>
</dbReference>
<evidence type="ECO:0000256" key="5">
    <source>
        <dbReference type="ARBA" id="ARBA00022679"/>
    </source>
</evidence>
<dbReference type="PANTHER" id="PTHR42878">
    <property type="entry name" value="TWO-COMPONENT HISTIDINE KINASE"/>
    <property type="match status" value="1"/>
</dbReference>
<dbReference type="PROSITE" id="PS50109">
    <property type="entry name" value="HIS_KIN"/>
    <property type="match status" value="1"/>
</dbReference>
<dbReference type="eggNOG" id="COG5002">
    <property type="taxonomic scope" value="Bacteria"/>
</dbReference>
<dbReference type="Gene3D" id="6.10.340.10">
    <property type="match status" value="1"/>
</dbReference>